<dbReference type="Proteomes" id="UP000299102">
    <property type="component" value="Unassembled WGS sequence"/>
</dbReference>
<proteinExistence type="predicted"/>
<dbReference type="SUPFAM" id="SSF52087">
    <property type="entry name" value="CRAL/TRIO domain"/>
    <property type="match status" value="1"/>
</dbReference>
<dbReference type="CDD" id="cd00170">
    <property type="entry name" value="SEC14"/>
    <property type="match status" value="1"/>
</dbReference>
<organism evidence="2 3">
    <name type="scientific">Eumeta variegata</name>
    <name type="common">Bagworm moth</name>
    <name type="synonym">Eumeta japonica</name>
    <dbReference type="NCBI Taxonomy" id="151549"/>
    <lineage>
        <taxon>Eukaryota</taxon>
        <taxon>Metazoa</taxon>
        <taxon>Ecdysozoa</taxon>
        <taxon>Arthropoda</taxon>
        <taxon>Hexapoda</taxon>
        <taxon>Insecta</taxon>
        <taxon>Pterygota</taxon>
        <taxon>Neoptera</taxon>
        <taxon>Endopterygota</taxon>
        <taxon>Lepidoptera</taxon>
        <taxon>Glossata</taxon>
        <taxon>Ditrysia</taxon>
        <taxon>Tineoidea</taxon>
        <taxon>Psychidae</taxon>
        <taxon>Oiketicinae</taxon>
        <taxon>Eumeta</taxon>
    </lineage>
</organism>
<reference evidence="2 3" key="1">
    <citation type="journal article" date="2019" name="Commun. Biol.">
        <title>The bagworm genome reveals a unique fibroin gene that provides high tensile strength.</title>
        <authorList>
            <person name="Kono N."/>
            <person name="Nakamura H."/>
            <person name="Ohtoshi R."/>
            <person name="Tomita M."/>
            <person name="Numata K."/>
            <person name="Arakawa K."/>
        </authorList>
    </citation>
    <scope>NUCLEOTIDE SEQUENCE [LARGE SCALE GENOMIC DNA]</scope>
</reference>
<dbReference type="PANTHER" id="PTHR10174:SF216">
    <property type="entry name" value="CRAL-TRIO DOMAIN-CONTAINING PROTEIN-RELATED"/>
    <property type="match status" value="1"/>
</dbReference>
<feature type="domain" description="CRAL-TRIO" evidence="1">
    <location>
        <begin position="91"/>
        <end position="258"/>
    </location>
</feature>
<gene>
    <name evidence="2" type="primary">Ttpal</name>
    <name evidence="2" type="ORF">EVAR_32571_1</name>
</gene>
<dbReference type="PANTHER" id="PTHR10174">
    <property type="entry name" value="ALPHA-TOCOPHEROL TRANSFER PROTEIN-RELATED"/>
    <property type="match status" value="1"/>
</dbReference>
<dbReference type="PRINTS" id="PR00180">
    <property type="entry name" value="CRETINALDHBP"/>
</dbReference>
<evidence type="ECO:0000313" key="3">
    <source>
        <dbReference type="Proteomes" id="UP000299102"/>
    </source>
</evidence>
<evidence type="ECO:0000259" key="1">
    <source>
        <dbReference type="PROSITE" id="PS50191"/>
    </source>
</evidence>
<dbReference type="PROSITE" id="PS50191">
    <property type="entry name" value="CRAL_TRIO"/>
    <property type="match status" value="1"/>
</dbReference>
<name>A0A4C1VPS1_EUMVA</name>
<dbReference type="Gene3D" id="3.40.525.10">
    <property type="entry name" value="CRAL-TRIO lipid binding domain"/>
    <property type="match status" value="1"/>
</dbReference>
<dbReference type="GO" id="GO:1902936">
    <property type="term" value="F:phosphatidylinositol bisphosphate binding"/>
    <property type="evidence" value="ECO:0007669"/>
    <property type="project" value="TreeGrafter"/>
</dbReference>
<dbReference type="EMBL" id="BGZK01000393">
    <property type="protein sequence ID" value="GBP41118.1"/>
    <property type="molecule type" value="Genomic_DNA"/>
</dbReference>
<dbReference type="SMART" id="SM00516">
    <property type="entry name" value="SEC14"/>
    <property type="match status" value="1"/>
</dbReference>
<dbReference type="Gene3D" id="1.10.8.20">
    <property type="entry name" value="N-terminal domain of phosphatidylinositol transfer protein sec14p"/>
    <property type="match status" value="1"/>
</dbReference>
<dbReference type="OrthoDB" id="6682367at2759"/>
<dbReference type="SUPFAM" id="SSF46938">
    <property type="entry name" value="CRAL/TRIO N-terminal domain"/>
    <property type="match status" value="1"/>
</dbReference>
<dbReference type="GO" id="GO:0016020">
    <property type="term" value="C:membrane"/>
    <property type="evidence" value="ECO:0007669"/>
    <property type="project" value="TreeGrafter"/>
</dbReference>
<sequence length="311" mass="35726">MVVKIRPLSSELAEKARVELNEDPQRLQDDLQHIKDWITKQPHLRARTDDQWLAAFLRGCKFSLERTKEKLDLYYSLRSTAPEITKRIPQDDPKFTDILNLGVMLVLPNTWGPTAPRVTMVRAGAYDPSKYHITDIISVGNVIESILLIDDDQLVVVGPQIILDLDQVTVGHLAQMTPSIIKKLVVTGQDALPVRMKGFHFINTPPGFETLFNFMKSLLSEKNKNRLHVHNRNYDELYKHIPKEALPTEYEGNSGTIQSIIDHWEKKVQQYSSWLEEETKYGTDESRRLGKPKTAEDMFGVDGSFRKLQFD</sequence>
<keyword evidence="3" id="KW-1185">Reference proteome</keyword>
<protein>
    <submittedName>
        <fullName evidence="2">Alpha-tocopherol transfer protein-like</fullName>
    </submittedName>
</protein>
<dbReference type="Pfam" id="PF00650">
    <property type="entry name" value="CRAL_TRIO"/>
    <property type="match status" value="1"/>
</dbReference>
<comment type="caution">
    <text evidence="2">The sequence shown here is derived from an EMBL/GenBank/DDBJ whole genome shotgun (WGS) entry which is preliminary data.</text>
</comment>
<dbReference type="InterPro" id="IPR036273">
    <property type="entry name" value="CRAL/TRIO_N_dom_sf"/>
</dbReference>
<evidence type="ECO:0000313" key="2">
    <source>
        <dbReference type="EMBL" id="GBP41118.1"/>
    </source>
</evidence>
<accession>A0A4C1VPS1</accession>
<dbReference type="STRING" id="151549.A0A4C1VPS1"/>
<dbReference type="AlphaFoldDB" id="A0A4C1VPS1"/>
<dbReference type="Gene3D" id="1.20.5.1200">
    <property type="entry name" value="Alpha-tocopherol transfer"/>
    <property type="match status" value="1"/>
</dbReference>
<dbReference type="InterPro" id="IPR001251">
    <property type="entry name" value="CRAL-TRIO_dom"/>
</dbReference>
<dbReference type="InterPro" id="IPR036865">
    <property type="entry name" value="CRAL-TRIO_dom_sf"/>
</dbReference>